<dbReference type="InterPro" id="IPR010982">
    <property type="entry name" value="Lambda_DNA-bd_dom_sf"/>
</dbReference>
<evidence type="ECO:0008006" key="3">
    <source>
        <dbReference type="Google" id="ProtNLM"/>
    </source>
</evidence>
<dbReference type="Proteomes" id="UP001595791">
    <property type="component" value="Unassembled WGS sequence"/>
</dbReference>
<evidence type="ECO:0000313" key="2">
    <source>
        <dbReference type="Proteomes" id="UP001595791"/>
    </source>
</evidence>
<dbReference type="EMBL" id="JBHSBU010000004">
    <property type="protein sequence ID" value="MFC4161996.1"/>
    <property type="molecule type" value="Genomic_DNA"/>
</dbReference>
<keyword evidence="2" id="KW-1185">Reference proteome</keyword>
<protein>
    <recommendedName>
        <fullName evidence="3">XRE family transcriptional regulator</fullName>
    </recommendedName>
</protein>
<dbReference type="Gene3D" id="1.10.260.40">
    <property type="entry name" value="lambda repressor-like DNA-binding domains"/>
    <property type="match status" value="1"/>
</dbReference>
<evidence type="ECO:0000313" key="1">
    <source>
        <dbReference type="EMBL" id="MFC4161996.1"/>
    </source>
</evidence>
<gene>
    <name evidence="1" type="ORF">ACFOW7_21910</name>
</gene>
<sequence>MVQNSFMRINIETEPDLDTLRGRLVAALRYTGSTKVDLGAATGTAPSSVHIWVTKDDAEIGVQRAIRAADFLGVNVRWLALGEGPIFPCREGGASSDKATTINLGTISPLHAEAQRLGASAEVLSQLTNAEVAQLLAVLTKGEERTKEGAKE</sequence>
<dbReference type="RefSeq" id="WP_378168741.1">
    <property type="nucleotide sequence ID" value="NZ_JBHSBU010000004.1"/>
</dbReference>
<accession>A0ABV8MY93</accession>
<proteinExistence type="predicted"/>
<name>A0ABV8MY93_9NEIS</name>
<reference evidence="2" key="1">
    <citation type="journal article" date="2019" name="Int. J. Syst. Evol. Microbiol.">
        <title>The Global Catalogue of Microorganisms (GCM) 10K type strain sequencing project: providing services to taxonomists for standard genome sequencing and annotation.</title>
        <authorList>
            <consortium name="The Broad Institute Genomics Platform"/>
            <consortium name="The Broad Institute Genome Sequencing Center for Infectious Disease"/>
            <person name="Wu L."/>
            <person name="Ma J."/>
        </authorList>
    </citation>
    <scope>NUCLEOTIDE SEQUENCE [LARGE SCALE GENOMIC DNA]</scope>
    <source>
        <strain evidence="2">LMG 29894</strain>
    </source>
</reference>
<organism evidence="1 2">
    <name type="scientific">Chitinimonas lacunae</name>
    <dbReference type="NCBI Taxonomy" id="1963018"/>
    <lineage>
        <taxon>Bacteria</taxon>
        <taxon>Pseudomonadati</taxon>
        <taxon>Pseudomonadota</taxon>
        <taxon>Betaproteobacteria</taxon>
        <taxon>Neisseriales</taxon>
        <taxon>Chitinibacteraceae</taxon>
        <taxon>Chitinimonas</taxon>
    </lineage>
</organism>
<comment type="caution">
    <text evidence="1">The sequence shown here is derived from an EMBL/GenBank/DDBJ whole genome shotgun (WGS) entry which is preliminary data.</text>
</comment>